<comment type="caution">
    <text evidence="2">The sequence shown here is derived from an EMBL/GenBank/DDBJ whole genome shotgun (WGS) entry which is preliminary data.</text>
</comment>
<feature type="transmembrane region" description="Helical" evidence="1">
    <location>
        <begin position="177"/>
        <end position="195"/>
    </location>
</feature>
<proteinExistence type="predicted"/>
<keyword evidence="1" id="KW-1133">Transmembrane helix</keyword>
<keyword evidence="3" id="KW-1185">Reference proteome</keyword>
<dbReference type="PATRIC" id="fig|320778.3.peg.2990"/>
<dbReference type="EMBL" id="LDOU01000015">
    <property type="protein sequence ID" value="KLV07914.1"/>
    <property type="molecule type" value="Genomic_DNA"/>
</dbReference>
<dbReference type="Pfam" id="PF05145">
    <property type="entry name" value="AbrB"/>
    <property type="match status" value="1"/>
</dbReference>
<gene>
    <name evidence="2" type="ORF">ABT57_13725</name>
</gene>
<feature type="transmembrane region" description="Helical" evidence="1">
    <location>
        <begin position="314"/>
        <end position="335"/>
    </location>
</feature>
<feature type="transmembrane region" description="Helical" evidence="1">
    <location>
        <begin position="230"/>
        <end position="250"/>
    </location>
</feature>
<dbReference type="PANTHER" id="PTHR38457:SF1">
    <property type="entry name" value="REGULATOR ABRB-RELATED"/>
    <property type="match status" value="1"/>
</dbReference>
<evidence type="ECO:0008006" key="4">
    <source>
        <dbReference type="Google" id="ProtNLM"/>
    </source>
</evidence>
<feature type="transmembrane region" description="Helical" evidence="1">
    <location>
        <begin position="256"/>
        <end position="279"/>
    </location>
</feature>
<feature type="transmembrane region" description="Helical" evidence="1">
    <location>
        <begin position="43"/>
        <end position="63"/>
    </location>
</feature>
<evidence type="ECO:0000256" key="1">
    <source>
        <dbReference type="SAM" id="Phobius"/>
    </source>
</evidence>
<sequence length="344" mass="37016">MLMTFGYMFGGAWLGTLSGVPMGGMFGAMIAVLMGGKLHRPMILPNVTLIIIQIVLGVSVGSLLEVKQWQETFTFELGVGLVFCLSLQMLTGYWWLRKMANWGKDESLLGCFPGAMGAVLAIADSQKAPSQRVVFTHTVRLVTLMLLATAIAMYGLPEVTQAAQAAEVVDVAPPVDMVILGAVMLVSYVAGFGLGKWGLPAAYMVTSLVVTAGARYWWPDANVRLPEATGMIAMVLLGGLVAVRIQTVTFRQMLSYMAAGVAVMSLGLLVTLLVALVFSSLTEKSFLVLVMSWVPGSVEAMTATALMLGLEPAFVMLSHVIRLLVLHILPVIWMCKNKWAANRV</sequence>
<feature type="transmembrane region" description="Helical" evidence="1">
    <location>
        <begin position="12"/>
        <end position="36"/>
    </location>
</feature>
<accession>A0A0J1H860</accession>
<evidence type="ECO:0000313" key="3">
    <source>
        <dbReference type="Proteomes" id="UP000035909"/>
    </source>
</evidence>
<dbReference type="Proteomes" id="UP000035909">
    <property type="component" value="Unassembled WGS sequence"/>
</dbReference>
<dbReference type="GO" id="GO:0010468">
    <property type="term" value="P:regulation of gene expression"/>
    <property type="evidence" value="ECO:0007669"/>
    <property type="project" value="InterPro"/>
</dbReference>
<evidence type="ECO:0000313" key="2">
    <source>
        <dbReference type="EMBL" id="KLV07914.1"/>
    </source>
</evidence>
<organism evidence="2 3">
    <name type="scientific">Photobacterium ganghwense</name>
    <dbReference type="NCBI Taxonomy" id="320778"/>
    <lineage>
        <taxon>Bacteria</taxon>
        <taxon>Pseudomonadati</taxon>
        <taxon>Pseudomonadota</taxon>
        <taxon>Gammaproteobacteria</taxon>
        <taxon>Vibrionales</taxon>
        <taxon>Vibrionaceae</taxon>
        <taxon>Photobacterium</taxon>
    </lineage>
</organism>
<keyword evidence="1" id="KW-0812">Transmembrane</keyword>
<name>A0A0J1H860_9GAMM</name>
<feature type="transmembrane region" description="Helical" evidence="1">
    <location>
        <begin position="286"/>
        <end position="308"/>
    </location>
</feature>
<dbReference type="STRING" id="320778.ABT57_13725"/>
<dbReference type="AlphaFoldDB" id="A0A0J1H860"/>
<dbReference type="RefSeq" id="WP_047886318.1">
    <property type="nucleotide sequence ID" value="NZ_CP071326.1"/>
</dbReference>
<feature type="transmembrane region" description="Helical" evidence="1">
    <location>
        <begin position="138"/>
        <end position="156"/>
    </location>
</feature>
<keyword evidence="1" id="KW-0472">Membrane</keyword>
<protein>
    <recommendedName>
        <fullName evidence="4">Ammonia monooxygenase</fullName>
    </recommendedName>
</protein>
<dbReference type="InterPro" id="IPR007820">
    <property type="entry name" value="AbrB_fam"/>
</dbReference>
<dbReference type="PANTHER" id="PTHR38457">
    <property type="entry name" value="REGULATOR ABRB-RELATED"/>
    <property type="match status" value="1"/>
</dbReference>
<dbReference type="GO" id="GO:0016020">
    <property type="term" value="C:membrane"/>
    <property type="evidence" value="ECO:0007669"/>
    <property type="project" value="InterPro"/>
</dbReference>
<reference evidence="2 3" key="1">
    <citation type="submission" date="2015-05" db="EMBL/GenBank/DDBJ databases">
        <title>Photobacterium galathea sp. nov.</title>
        <authorList>
            <person name="Machado H."/>
            <person name="Gram L."/>
        </authorList>
    </citation>
    <scope>NUCLEOTIDE SEQUENCE [LARGE SCALE GENOMIC DNA]</scope>
    <source>
        <strain evidence="2 3">DSM 22954</strain>
    </source>
</reference>
<feature type="transmembrane region" description="Helical" evidence="1">
    <location>
        <begin position="75"/>
        <end position="96"/>
    </location>
</feature>